<keyword evidence="3" id="KW-1185">Reference proteome</keyword>
<organism evidence="2 3">
    <name type="scientific">Trifolium subterraneum</name>
    <name type="common">Subterranean clover</name>
    <dbReference type="NCBI Taxonomy" id="3900"/>
    <lineage>
        <taxon>Eukaryota</taxon>
        <taxon>Viridiplantae</taxon>
        <taxon>Streptophyta</taxon>
        <taxon>Embryophyta</taxon>
        <taxon>Tracheophyta</taxon>
        <taxon>Spermatophyta</taxon>
        <taxon>Magnoliopsida</taxon>
        <taxon>eudicotyledons</taxon>
        <taxon>Gunneridae</taxon>
        <taxon>Pentapetalae</taxon>
        <taxon>rosids</taxon>
        <taxon>fabids</taxon>
        <taxon>Fabales</taxon>
        <taxon>Fabaceae</taxon>
        <taxon>Papilionoideae</taxon>
        <taxon>50 kb inversion clade</taxon>
        <taxon>NPAAA clade</taxon>
        <taxon>Hologalegina</taxon>
        <taxon>IRL clade</taxon>
        <taxon>Trifolieae</taxon>
        <taxon>Trifolium</taxon>
    </lineage>
</organism>
<name>A0A2Z6N3W1_TRISU</name>
<dbReference type="SUPFAM" id="SSF53850">
    <property type="entry name" value="Periplasmic binding protein-like II"/>
    <property type="match status" value="1"/>
</dbReference>
<keyword evidence="1" id="KW-0472">Membrane</keyword>
<reference evidence="3" key="1">
    <citation type="journal article" date="2017" name="Front. Plant Sci.">
        <title>Climate Clever Clovers: New Paradigm to Reduce the Environmental Footprint of Ruminants by Breeding Low Methanogenic Forages Utilizing Haplotype Variation.</title>
        <authorList>
            <person name="Kaur P."/>
            <person name="Appels R."/>
            <person name="Bayer P.E."/>
            <person name="Keeble-Gagnere G."/>
            <person name="Wang J."/>
            <person name="Hirakawa H."/>
            <person name="Shirasawa K."/>
            <person name="Vercoe P."/>
            <person name="Stefanova K."/>
            <person name="Durmic Z."/>
            <person name="Nichols P."/>
            <person name="Revell C."/>
            <person name="Isobe S.N."/>
            <person name="Edwards D."/>
            <person name="Erskine W."/>
        </authorList>
    </citation>
    <scope>NUCLEOTIDE SEQUENCE [LARGE SCALE GENOMIC DNA]</scope>
    <source>
        <strain evidence="3">cv. Daliak</strain>
    </source>
</reference>
<protein>
    <submittedName>
        <fullName evidence="2">Uncharacterized protein</fullName>
    </submittedName>
</protein>
<dbReference type="Proteomes" id="UP000242715">
    <property type="component" value="Unassembled WGS sequence"/>
</dbReference>
<dbReference type="PANTHER" id="PTHR18966">
    <property type="entry name" value="IONOTROPIC GLUTAMATE RECEPTOR"/>
    <property type="match status" value="1"/>
</dbReference>
<evidence type="ECO:0000313" key="2">
    <source>
        <dbReference type="EMBL" id="GAU39584.1"/>
    </source>
</evidence>
<dbReference type="EMBL" id="DF973768">
    <property type="protein sequence ID" value="GAU39584.1"/>
    <property type="molecule type" value="Genomic_DNA"/>
</dbReference>
<keyword evidence="1" id="KW-1133">Transmembrane helix</keyword>
<feature type="transmembrane region" description="Helical" evidence="1">
    <location>
        <begin position="101"/>
        <end position="120"/>
    </location>
</feature>
<accession>A0A2Z6N3W1</accession>
<gene>
    <name evidence="2" type="ORF">TSUD_384670</name>
</gene>
<evidence type="ECO:0000256" key="1">
    <source>
        <dbReference type="SAM" id="Phobius"/>
    </source>
</evidence>
<evidence type="ECO:0000313" key="3">
    <source>
        <dbReference type="Proteomes" id="UP000242715"/>
    </source>
</evidence>
<dbReference type="InterPro" id="IPR015683">
    <property type="entry name" value="Ionotropic_Glu_rcpt"/>
</dbReference>
<proteinExistence type="predicted"/>
<keyword evidence="1" id="KW-0812">Transmembrane</keyword>
<dbReference type="AlphaFoldDB" id="A0A2Z6N3W1"/>
<dbReference type="OrthoDB" id="5984008at2759"/>
<dbReference type="Gene3D" id="3.40.190.10">
    <property type="entry name" value="Periplasmic binding protein-like II"/>
    <property type="match status" value="2"/>
</dbReference>
<sequence>MDKFKNKKIAAIFAESPYVKLFLNKHCKDYTATTAAYKFGGMGFVFQEGSPIAKDFSVAILTLGENGKLKDLEDKWLTPSNECSNNSASPQTESLTLDKFWGLYVICAATSTICLLLALLKKYFHKHNNYEEETQPPQKNCCMCLKILPSNCLKVRNWVWLLQRGGQQWPRGGLGTEISRHCSLPCPRGGCQSVNLGPKASSGSAGQMHPVP</sequence>